<dbReference type="EMBL" id="JACEOL010000002">
    <property type="protein sequence ID" value="MBA4600865.1"/>
    <property type="molecule type" value="Genomic_DNA"/>
</dbReference>
<evidence type="ECO:0000313" key="2">
    <source>
        <dbReference type="Proteomes" id="UP000538292"/>
    </source>
</evidence>
<keyword evidence="2" id="KW-1185">Reference proteome</keyword>
<reference evidence="1 2" key="1">
    <citation type="submission" date="2020-07" db="EMBL/GenBank/DDBJ databases">
        <title>Thermoactinomyces phylogeny.</title>
        <authorList>
            <person name="Dunlap C."/>
        </authorList>
    </citation>
    <scope>NUCLEOTIDE SEQUENCE [LARGE SCALE GENOMIC DNA]</scope>
    <source>
        <strain evidence="1 2">AMNI-1</strain>
    </source>
</reference>
<organism evidence="1 2">
    <name type="scientific">Thermoactinomyces mirandus</name>
    <dbReference type="NCBI Taxonomy" id="2756294"/>
    <lineage>
        <taxon>Bacteria</taxon>
        <taxon>Bacillati</taxon>
        <taxon>Bacillota</taxon>
        <taxon>Bacilli</taxon>
        <taxon>Bacillales</taxon>
        <taxon>Thermoactinomycetaceae</taxon>
        <taxon>Thermoactinomyces</taxon>
    </lineage>
</organism>
<proteinExistence type="predicted"/>
<dbReference type="AlphaFoldDB" id="A0A7W1XPX8"/>
<dbReference type="Proteomes" id="UP000538292">
    <property type="component" value="Unassembled WGS sequence"/>
</dbReference>
<dbReference type="RefSeq" id="WP_181736773.1">
    <property type="nucleotide sequence ID" value="NZ_JACEOL010000002.1"/>
</dbReference>
<name>A0A7W1XPX8_9BACL</name>
<protein>
    <submittedName>
        <fullName evidence="1">Uncharacterized protein</fullName>
    </submittedName>
</protein>
<evidence type="ECO:0000313" key="1">
    <source>
        <dbReference type="EMBL" id="MBA4600865.1"/>
    </source>
</evidence>
<comment type="caution">
    <text evidence="1">The sequence shown here is derived from an EMBL/GenBank/DDBJ whole genome shotgun (WGS) entry which is preliminary data.</text>
</comment>
<gene>
    <name evidence="1" type="ORF">H2C83_00700</name>
</gene>
<sequence length="127" mass="15441">MIYNVKPCSNELGEILKEIDESIRQLNELSELDRKSAQIMRISKKVEWMLERTQEGEWEGIHTQLQELIYYLELCCFSWTKMNGDHFHVYLEEVNQRYRMLLWVLYTFHKQRKKRTMQAYGKTGESK</sequence>
<accession>A0A7W1XPX8</accession>